<dbReference type="EMBL" id="JACJLV010000039">
    <property type="protein sequence ID" value="MBM6827508.1"/>
    <property type="molecule type" value="Genomic_DNA"/>
</dbReference>
<name>A0A938X5Q4_9CLOT</name>
<feature type="compositionally biased region" description="Basic and acidic residues" evidence="1">
    <location>
        <begin position="340"/>
        <end position="355"/>
    </location>
</feature>
<comment type="caution">
    <text evidence="3">The sequence shown here is derived from an EMBL/GenBank/DDBJ whole genome shotgun (WGS) entry which is preliminary data.</text>
</comment>
<sequence length="355" mass="41749">MKKYLNKFKIYWSKVPDWLQDSLSFITSISAFIGLIYGAAKVIYKALLQITGNTLPIDFPWIICILLLIVIVFMRSKIKQYKKSLWTRLENDAGSYYSVLHDFRNFYFDILTNHKNKKLSPAFLTSITQNFLVNMLDKLCNIYAAYTGSTINTCIKLIGKENEEINFDEIDMDNATVYTYARSSNISKMREDASNDKPVLVKENTDFAYIIKPPSFYKKQYFYEQDLHLFNEALKKHKEEYKNTNTDYWTFYRAAIVVPIRIAHTHLYFTQKTDPKDYHIVGFLCIDTMSTEAFIPEYEEQFIQIAKSFSALIYVVMNKYGFYLKKSKNGYKRPRKKAMKKEEISTNDTENKSDL</sequence>
<dbReference type="AlphaFoldDB" id="A0A938X5Q4"/>
<feature type="compositionally biased region" description="Basic residues" evidence="1">
    <location>
        <begin position="330"/>
        <end position="339"/>
    </location>
</feature>
<feature type="transmembrane region" description="Helical" evidence="2">
    <location>
        <begin position="21"/>
        <end position="39"/>
    </location>
</feature>
<gene>
    <name evidence="3" type="ORF">H6A13_10455</name>
</gene>
<keyword evidence="2" id="KW-1133">Transmembrane helix</keyword>
<proteinExistence type="predicted"/>
<evidence type="ECO:0000313" key="3">
    <source>
        <dbReference type="EMBL" id="MBM6827508.1"/>
    </source>
</evidence>
<feature type="region of interest" description="Disordered" evidence="1">
    <location>
        <begin position="330"/>
        <end position="355"/>
    </location>
</feature>
<keyword evidence="4" id="KW-1185">Reference proteome</keyword>
<keyword evidence="2" id="KW-0472">Membrane</keyword>
<evidence type="ECO:0000256" key="1">
    <source>
        <dbReference type="SAM" id="MobiDB-lite"/>
    </source>
</evidence>
<protein>
    <submittedName>
        <fullName evidence="3">Uncharacterized protein</fullName>
    </submittedName>
</protein>
<evidence type="ECO:0000256" key="2">
    <source>
        <dbReference type="SAM" id="Phobius"/>
    </source>
</evidence>
<evidence type="ECO:0000313" key="4">
    <source>
        <dbReference type="Proteomes" id="UP000713880"/>
    </source>
</evidence>
<dbReference type="RefSeq" id="WP_204909516.1">
    <property type="nucleotide sequence ID" value="NZ_JACJLV010000039.1"/>
</dbReference>
<keyword evidence="2" id="KW-0812">Transmembrane</keyword>
<reference evidence="3" key="2">
    <citation type="journal article" date="2021" name="Sci. Rep.">
        <title>The distribution of antibiotic resistance genes in chicken gut microbiota commensals.</title>
        <authorList>
            <person name="Juricova H."/>
            <person name="Matiasovicova J."/>
            <person name="Kubasova T."/>
            <person name="Cejkova D."/>
            <person name="Rychlik I."/>
        </authorList>
    </citation>
    <scope>NUCLEOTIDE SEQUENCE</scope>
    <source>
        <strain evidence="3">An420c</strain>
    </source>
</reference>
<feature type="transmembrane region" description="Helical" evidence="2">
    <location>
        <begin position="59"/>
        <end position="78"/>
    </location>
</feature>
<accession>A0A938X5Q4</accession>
<dbReference type="Proteomes" id="UP000713880">
    <property type="component" value="Unassembled WGS sequence"/>
</dbReference>
<organism evidence="3 4">
    <name type="scientific">Mordavella massiliensis</name>
    <dbReference type="NCBI Taxonomy" id="1871024"/>
    <lineage>
        <taxon>Bacteria</taxon>
        <taxon>Bacillati</taxon>
        <taxon>Bacillota</taxon>
        <taxon>Clostridia</taxon>
        <taxon>Eubacteriales</taxon>
        <taxon>Clostridiaceae</taxon>
        <taxon>Mordavella</taxon>
    </lineage>
</organism>
<reference evidence="3" key="1">
    <citation type="submission" date="2020-08" db="EMBL/GenBank/DDBJ databases">
        <authorList>
            <person name="Cejkova D."/>
            <person name="Kubasova T."/>
            <person name="Jahodarova E."/>
            <person name="Rychlik I."/>
        </authorList>
    </citation>
    <scope>NUCLEOTIDE SEQUENCE</scope>
    <source>
        <strain evidence="3">An420c</strain>
    </source>
</reference>